<evidence type="ECO:0000313" key="7">
    <source>
        <dbReference type="EMBL" id="NMM49516.1"/>
    </source>
</evidence>
<keyword evidence="5" id="KW-0732">Signal</keyword>
<dbReference type="RefSeq" id="WP_169682698.1">
    <property type="nucleotide sequence ID" value="NZ_JABBNU010000008.1"/>
</dbReference>
<feature type="binding site" evidence="3">
    <location>
        <position position="96"/>
    </location>
    <ligand>
        <name>Cu cation</name>
        <dbReference type="ChEBI" id="CHEBI:23378"/>
    </ligand>
</feature>
<evidence type="ECO:0000259" key="6">
    <source>
        <dbReference type="PROSITE" id="PS51352"/>
    </source>
</evidence>
<evidence type="ECO:0000256" key="4">
    <source>
        <dbReference type="PIRSR" id="PIRSR603782-2"/>
    </source>
</evidence>
<keyword evidence="8" id="KW-1185">Reference proteome</keyword>
<keyword evidence="2 3" id="KW-0186">Copper</keyword>
<dbReference type="InterPro" id="IPR013766">
    <property type="entry name" value="Thioredoxin_domain"/>
</dbReference>
<feature type="binding site" evidence="3">
    <location>
        <position position="185"/>
    </location>
    <ligand>
        <name>Cu cation</name>
        <dbReference type="ChEBI" id="CHEBI:23378"/>
    </ligand>
</feature>
<feature type="domain" description="Thioredoxin" evidence="6">
    <location>
        <begin position="58"/>
        <end position="222"/>
    </location>
</feature>
<evidence type="ECO:0000256" key="5">
    <source>
        <dbReference type="SAM" id="SignalP"/>
    </source>
</evidence>
<evidence type="ECO:0000313" key="8">
    <source>
        <dbReference type="Proteomes" id="UP000559010"/>
    </source>
</evidence>
<name>A0A848J129_9BACT</name>
<dbReference type="EMBL" id="JABBNU010000008">
    <property type="protein sequence ID" value="NMM49516.1"/>
    <property type="molecule type" value="Genomic_DNA"/>
</dbReference>
<evidence type="ECO:0000256" key="2">
    <source>
        <dbReference type="ARBA" id="ARBA00023008"/>
    </source>
</evidence>
<dbReference type="PROSITE" id="PS51352">
    <property type="entry name" value="THIOREDOXIN_2"/>
    <property type="match status" value="1"/>
</dbReference>
<feature type="chain" id="PRO_5032937759" evidence="5">
    <location>
        <begin position="21"/>
        <end position="225"/>
    </location>
</feature>
<feature type="disulfide bond" description="Redox-active" evidence="4">
    <location>
        <begin position="96"/>
        <end position="100"/>
    </location>
</feature>
<evidence type="ECO:0000256" key="1">
    <source>
        <dbReference type="ARBA" id="ARBA00010996"/>
    </source>
</evidence>
<accession>A0A848J129</accession>
<comment type="caution">
    <text evidence="7">The sequence shown here is derived from an EMBL/GenBank/DDBJ whole genome shotgun (WGS) entry which is preliminary data.</text>
</comment>
<dbReference type="PANTHER" id="PTHR12151">
    <property type="entry name" value="ELECTRON TRANSPORT PROTIN SCO1/SENC FAMILY MEMBER"/>
    <property type="match status" value="1"/>
</dbReference>
<dbReference type="AlphaFoldDB" id="A0A848J129"/>
<dbReference type="Pfam" id="PF02630">
    <property type="entry name" value="SCO1-SenC"/>
    <property type="match status" value="1"/>
</dbReference>
<proteinExistence type="inferred from homology"/>
<dbReference type="SUPFAM" id="SSF52833">
    <property type="entry name" value="Thioredoxin-like"/>
    <property type="match status" value="1"/>
</dbReference>
<evidence type="ECO:0000256" key="3">
    <source>
        <dbReference type="PIRSR" id="PIRSR603782-1"/>
    </source>
</evidence>
<keyword evidence="3" id="KW-0479">Metal-binding</keyword>
<dbReference type="InterPro" id="IPR003782">
    <property type="entry name" value="SCO1/SenC"/>
</dbReference>
<organism evidence="7 8">
    <name type="scientific">Marinigracilibium pacificum</name>
    <dbReference type="NCBI Taxonomy" id="2729599"/>
    <lineage>
        <taxon>Bacteria</taxon>
        <taxon>Pseudomonadati</taxon>
        <taxon>Bacteroidota</taxon>
        <taxon>Cytophagia</taxon>
        <taxon>Cytophagales</taxon>
        <taxon>Flammeovirgaceae</taxon>
        <taxon>Marinigracilibium</taxon>
    </lineage>
</organism>
<feature type="binding site" evidence="3">
    <location>
        <position position="100"/>
    </location>
    <ligand>
        <name>Cu cation</name>
        <dbReference type="ChEBI" id="CHEBI:23378"/>
    </ligand>
</feature>
<reference evidence="7 8" key="1">
    <citation type="submission" date="2020-04" db="EMBL/GenBank/DDBJ databases">
        <title>Flammeovirgaceae bacterium KN852 isolated from deep sea.</title>
        <authorList>
            <person name="Zhang D.-C."/>
        </authorList>
    </citation>
    <scope>NUCLEOTIDE SEQUENCE [LARGE SCALE GENOMIC DNA]</scope>
    <source>
        <strain evidence="7 8">KN852</strain>
    </source>
</reference>
<dbReference type="Proteomes" id="UP000559010">
    <property type="component" value="Unassembled WGS sequence"/>
</dbReference>
<dbReference type="PANTHER" id="PTHR12151:SF25">
    <property type="entry name" value="LINALOOL DEHYDRATASE_ISOMERASE DOMAIN-CONTAINING PROTEIN"/>
    <property type="match status" value="1"/>
</dbReference>
<dbReference type="PROSITE" id="PS51257">
    <property type="entry name" value="PROKAR_LIPOPROTEIN"/>
    <property type="match status" value="1"/>
</dbReference>
<feature type="signal peptide" evidence="5">
    <location>
        <begin position="1"/>
        <end position="20"/>
    </location>
</feature>
<sequence>MLRKYLFAIAFLLLALACNKGNESGGRIISIDEPSRNLGYIGNYQVIDTVINDEKVVDTIYHTIGEFSLIDQDSNIVTKEQMDGKVVVADFFFTTCPSICPTMAAQMLRVYEKYNGRENFQILSHSIDPYNDSVPALKDYANKLGVENDKWLFMTGDLEEIFRLAEKQYMITAYQDPQAPGGFAHSGAFVLVDQKGRPRGMYDGTKKEDVDRLMNDIDKLLTNSK</sequence>
<gene>
    <name evidence="7" type="ORF">HH304_13995</name>
</gene>
<dbReference type="GO" id="GO:0046872">
    <property type="term" value="F:metal ion binding"/>
    <property type="evidence" value="ECO:0007669"/>
    <property type="project" value="UniProtKB-KW"/>
</dbReference>
<dbReference type="InterPro" id="IPR036249">
    <property type="entry name" value="Thioredoxin-like_sf"/>
</dbReference>
<protein>
    <submittedName>
        <fullName evidence="7">SCO family protein</fullName>
    </submittedName>
</protein>
<dbReference type="CDD" id="cd02968">
    <property type="entry name" value="SCO"/>
    <property type="match status" value="1"/>
</dbReference>
<dbReference type="Gene3D" id="3.40.30.10">
    <property type="entry name" value="Glutaredoxin"/>
    <property type="match status" value="1"/>
</dbReference>
<comment type="similarity">
    <text evidence="1">Belongs to the SCO1/2 family.</text>
</comment>
<keyword evidence="4" id="KW-1015">Disulfide bond</keyword>